<comment type="catalytic activity">
    <reaction evidence="9">
        <text>ATP + H2O = ADP + phosphate + H(+)</text>
        <dbReference type="Rhea" id="RHEA:13065"/>
        <dbReference type="ChEBI" id="CHEBI:15377"/>
        <dbReference type="ChEBI" id="CHEBI:15378"/>
        <dbReference type="ChEBI" id="CHEBI:30616"/>
        <dbReference type="ChEBI" id="CHEBI:43474"/>
        <dbReference type="ChEBI" id="CHEBI:456216"/>
    </reaction>
</comment>
<evidence type="ECO:0000256" key="1">
    <source>
        <dbReference type="ARBA" id="ARBA00022490"/>
    </source>
</evidence>
<feature type="binding site" evidence="9">
    <location>
        <position position="314"/>
    </location>
    <ligand>
        <name>DNA</name>
        <dbReference type="ChEBI" id="CHEBI:16991"/>
    </ligand>
</feature>
<evidence type="ECO:0000256" key="5">
    <source>
        <dbReference type="ARBA" id="ARBA00022840"/>
    </source>
</evidence>
<evidence type="ECO:0000256" key="4">
    <source>
        <dbReference type="ARBA" id="ARBA00022801"/>
    </source>
</evidence>
<feature type="binding site" evidence="9">
    <location>
        <begin position="132"/>
        <end position="134"/>
    </location>
    <ligand>
        <name>ATP</name>
        <dbReference type="ChEBI" id="CHEBI:30616"/>
    </ligand>
</feature>
<feature type="binding site" evidence="9">
    <location>
        <position position="175"/>
    </location>
    <ligand>
        <name>ATP</name>
        <dbReference type="ChEBI" id="CHEBI:30616"/>
    </ligand>
</feature>
<evidence type="ECO:0000256" key="2">
    <source>
        <dbReference type="ARBA" id="ARBA00022741"/>
    </source>
</evidence>
<dbReference type="SUPFAM" id="SSF52540">
    <property type="entry name" value="P-loop containing nucleoside triphosphate hydrolases"/>
    <property type="match status" value="1"/>
</dbReference>
<proteinExistence type="inferred from homology"/>
<dbReference type="GO" id="GO:0006310">
    <property type="term" value="P:DNA recombination"/>
    <property type="evidence" value="ECO:0007669"/>
    <property type="project" value="UniProtKB-UniRule"/>
</dbReference>
<keyword evidence="6 9" id="KW-0238">DNA-binding</keyword>
<dbReference type="Gene3D" id="3.40.50.300">
    <property type="entry name" value="P-loop containing nucleotide triphosphate hydrolases"/>
    <property type="match status" value="1"/>
</dbReference>
<dbReference type="SMART" id="SM00382">
    <property type="entry name" value="AAA"/>
    <property type="match status" value="1"/>
</dbReference>
<dbReference type="Pfam" id="PF17864">
    <property type="entry name" value="AAA_lid_4"/>
    <property type="match status" value="1"/>
</dbReference>
<dbReference type="GO" id="GO:0016887">
    <property type="term" value="F:ATP hydrolysis activity"/>
    <property type="evidence" value="ECO:0007669"/>
    <property type="project" value="RHEA"/>
</dbReference>
<dbReference type="PANTHER" id="PTHR42848">
    <property type="match status" value="1"/>
</dbReference>
<evidence type="ECO:0000256" key="3">
    <source>
        <dbReference type="ARBA" id="ARBA00022763"/>
    </source>
</evidence>
<feature type="binding site" evidence="9">
    <location>
        <position position="222"/>
    </location>
    <ligand>
        <name>ATP</name>
        <dbReference type="ChEBI" id="CHEBI:30616"/>
    </ligand>
</feature>
<dbReference type="InterPro" id="IPR027417">
    <property type="entry name" value="P-loop_NTPase"/>
</dbReference>
<reference evidence="12" key="1">
    <citation type="submission" date="2017-08" db="EMBL/GenBank/DDBJ databases">
        <authorList>
            <person name="Varghese N."/>
            <person name="Submissions S."/>
        </authorList>
    </citation>
    <scope>NUCLEOTIDE SEQUENCE [LARGE SCALE GENOMIC DNA]</scope>
    <source>
        <strain evidence="12">DSM 23173</strain>
    </source>
</reference>
<keyword evidence="12" id="KW-1185">Reference proteome</keyword>
<dbReference type="GO" id="GO:0006281">
    <property type="term" value="P:DNA repair"/>
    <property type="evidence" value="ECO:0007669"/>
    <property type="project" value="UniProtKB-UniRule"/>
</dbReference>
<dbReference type="GO" id="GO:0048476">
    <property type="term" value="C:Holliday junction resolvase complex"/>
    <property type="evidence" value="ECO:0007669"/>
    <property type="project" value="UniProtKB-UniRule"/>
</dbReference>
<comment type="subunit">
    <text evidence="9">Homohexamer. Forms an RuvA(8)-RuvB(12)-Holliday junction (HJ) complex. HJ DNA is sandwiched between 2 RuvA tetramers; dsDNA enters through RuvA and exits via RuvB. An RuvB hexamer assembles on each DNA strand where it exits the tetramer. Each RuvB hexamer is contacted by two RuvA subunits (via domain III) on 2 adjacent RuvB subunits; this complex drives branch migration. In the full resolvosome a probable DNA-RuvA(4)-RuvB(12)-RuvC(2) complex forms which resolves the HJ.</text>
</comment>
<feature type="domain" description="AAA+ ATPase" evidence="10">
    <location>
        <begin position="55"/>
        <end position="186"/>
    </location>
</feature>
<feature type="binding site" evidence="9">
    <location>
        <position position="70"/>
    </location>
    <ligand>
        <name>Mg(2+)</name>
        <dbReference type="ChEBI" id="CHEBI:18420"/>
    </ligand>
</feature>
<evidence type="ECO:0000313" key="11">
    <source>
        <dbReference type="EMBL" id="SOC38358.1"/>
    </source>
</evidence>
<dbReference type="GO" id="GO:0005737">
    <property type="term" value="C:cytoplasm"/>
    <property type="evidence" value="ECO:0007669"/>
    <property type="project" value="UniProtKB-SubCell"/>
</dbReference>
<dbReference type="EC" id="3.6.4.-" evidence="9"/>
<evidence type="ECO:0000256" key="8">
    <source>
        <dbReference type="ARBA" id="ARBA00023204"/>
    </source>
</evidence>
<keyword evidence="11" id="KW-0347">Helicase</keyword>
<dbReference type="OrthoDB" id="9804478at2"/>
<keyword evidence="1 9" id="KW-0963">Cytoplasm</keyword>
<keyword evidence="3 9" id="KW-0227">DNA damage</keyword>
<sequence>MNVHDDRILDEHQNMDDMDIEMSLRPEYLKQYIGQSAMKRNLEVFIEAAKIRGEALDHVILHGPPGLGKTTLSNIIAREMEVNIRTTSGPAIERAGDLAAILSSLEPGDVLFIDEIHRLPRAVEEILYSAMEDFFIDVVIGKGEEARSIRIDLPPFTLVGATTRFGSLSAPLRDRFGVQLRLEYYDIDSLITIVHRTSEIFNIDIDEDSAIELAKRSRGTPRIANRLLRRVRDFSMVKNETSVSLETTNHALKVLEVDPMGLDPVDHRIMNTIIDTYNGGPVGLETVAVSIGEEVITLLDVYEPFLIQQGFLERTPRGRRATAKSYEYFKQGAQPKVFGNEE</sequence>
<dbReference type="GO" id="GO:0000400">
    <property type="term" value="F:four-way junction DNA binding"/>
    <property type="evidence" value="ECO:0007669"/>
    <property type="project" value="UniProtKB-UniRule"/>
</dbReference>
<keyword evidence="5 9" id="KW-0067">ATP-binding</keyword>
<dbReference type="InterPro" id="IPR036388">
    <property type="entry name" value="WH-like_DNA-bd_sf"/>
</dbReference>
<feature type="binding site" evidence="9">
    <location>
        <position position="24"/>
    </location>
    <ligand>
        <name>ATP</name>
        <dbReference type="ChEBI" id="CHEBI:30616"/>
    </ligand>
</feature>
<dbReference type="Gene3D" id="1.10.10.10">
    <property type="entry name" value="Winged helix-like DNA-binding domain superfamily/Winged helix DNA-binding domain"/>
    <property type="match status" value="1"/>
</dbReference>
<keyword evidence="8 9" id="KW-0234">DNA repair</keyword>
<comment type="subcellular location">
    <subcellularLocation>
        <location evidence="9">Cytoplasm</location>
    </subcellularLocation>
</comment>
<feature type="binding site" evidence="9">
    <location>
        <position position="185"/>
    </location>
    <ligand>
        <name>ATP</name>
        <dbReference type="ChEBI" id="CHEBI:30616"/>
    </ligand>
</feature>
<dbReference type="InterPro" id="IPR004605">
    <property type="entry name" value="DNA_helicase_Holl-junc_RuvB"/>
</dbReference>
<comment type="function">
    <text evidence="9">The RuvA-RuvB-RuvC complex processes Holliday junction (HJ) DNA during genetic recombination and DNA repair, while the RuvA-RuvB complex plays an important role in the rescue of blocked DNA replication forks via replication fork reversal (RFR). RuvA specifically binds to HJ cruciform DNA, conferring on it an open structure. The RuvB hexamer acts as an ATP-dependent pump, pulling dsDNA into and through the RuvAB complex. RuvB forms 2 homohexamers on either side of HJ DNA bound by 1 or 2 RuvA tetramers; 4 subunits per hexamer contact DNA at a time. Coordinated motions by a converter formed by DNA-disengaged RuvB subunits stimulates ATP hydrolysis and nucleotide exchange. Immobilization of the converter enables RuvB to convert the ATP-contained energy into a lever motion, pulling 2 nucleotides of DNA out of the RuvA tetramer per ATP hydrolyzed, thus driving DNA branch migration. The RuvB motors rotate together with the DNA substrate, which together with the progressing nucleotide cycle form the mechanistic basis for DNA recombination by continuous HJ branch migration. Branch migration allows RuvC to scan DNA until it finds its consensus sequence, where it cleaves and resolves cruciform DNA.</text>
</comment>
<dbReference type="InterPro" id="IPR003593">
    <property type="entry name" value="AAA+_ATPase"/>
</dbReference>
<dbReference type="InterPro" id="IPR036390">
    <property type="entry name" value="WH_DNA-bd_sf"/>
</dbReference>
<comment type="caution">
    <text evidence="9">Lacks conserved residue(s) required for the propagation of feature annotation.</text>
</comment>
<dbReference type="GO" id="GO:0009378">
    <property type="term" value="F:four-way junction helicase activity"/>
    <property type="evidence" value="ECO:0007669"/>
    <property type="project" value="InterPro"/>
</dbReference>
<feature type="binding site" evidence="9">
    <location>
        <position position="69"/>
    </location>
    <ligand>
        <name>ATP</name>
        <dbReference type="ChEBI" id="CHEBI:30616"/>
    </ligand>
</feature>
<dbReference type="RefSeq" id="WP_097038572.1">
    <property type="nucleotide sequence ID" value="NZ_OBQF01000001.1"/>
</dbReference>
<feature type="binding site" evidence="9">
    <location>
        <position position="66"/>
    </location>
    <ligand>
        <name>ATP</name>
        <dbReference type="ChEBI" id="CHEBI:30616"/>
    </ligand>
</feature>
<evidence type="ECO:0000256" key="7">
    <source>
        <dbReference type="ARBA" id="ARBA00023172"/>
    </source>
</evidence>
<feature type="binding site" evidence="9">
    <location>
        <position position="71"/>
    </location>
    <ligand>
        <name>ATP</name>
        <dbReference type="ChEBI" id="CHEBI:30616"/>
    </ligand>
</feature>
<dbReference type="Proteomes" id="UP000219412">
    <property type="component" value="Unassembled WGS sequence"/>
</dbReference>
<dbReference type="EMBL" id="OBQF01000001">
    <property type="protein sequence ID" value="SOC38358.1"/>
    <property type="molecule type" value="Genomic_DNA"/>
</dbReference>
<protein>
    <recommendedName>
        <fullName evidence="9">Holliday junction branch migration complex subunit RuvB</fullName>
        <ecNumber evidence="9">3.6.4.-</ecNumber>
    </recommendedName>
</protein>
<comment type="domain">
    <text evidence="9">Has 3 domains, the large (RuvB-L) and small ATPase (RuvB-S) domains and the C-terminal head (RuvB-H) domain. The head domain binds DNA, while the ATPase domains jointly bind ATP, ADP or are empty depending on the state of the subunit in the translocation cycle. During a single DNA translocation step the structure of each domain remains the same, but their relative positions change.</text>
</comment>
<dbReference type="CDD" id="cd00009">
    <property type="entry name" value="AAA"/>
    <property type="match status" value="1"/>
</dbReference>
<feature type="region of interest" description="Small ATPAse domain (RuvB-S)" evidence="9">
    <location>
        <begin position="186"/>
        <end position="256"/>
    </location>
</feature>
<dbReference type="Pfam" id="PF05496">
    <property type="entry name" value="RuvB_N"/>
    <property type="match status" value="1"/>
</dbReference>
<keyword evidence="4 9" id="KW-0378">Hydrolase</keyword>
<feature type="binding site" evidence="9">
    <location>
        <position position="25"/>
    </location>
    <ligand>
        <name>ATP</name>
        <dbReference type="ChEBI" id="CHEBI:30616"/>
    </ligand>
</feature>
<dbReference type="SUPFAM" id="SSF46785">
    <property type="entry name" value="Winged helix' DNA-binding domain"/>
    <property type="match status" value="1"/>
</dbReference>
<dbReference type="InterPro" id="IPR008823">
    <property type="entry name" value="RuvB_wg_C"/>
</dbReference>
<dbReference type="AlphaFoldDB" id="A0A285UAA6"/>
<name>A0A285UAA6_9STAP</name>
<dbReference type="GO" id="GO:0005524">
    <property type="term" value="F:ATP binding"/>
    <property type="evidence" value="ECO:0007669"/>
    <property type="project" value="UniProtKB-UniRule"/>
</dbReference>
<dbReference type="HAMAP" id="MF_00016">
    <property type="entry name" value="DNA_HJ_migration_RuvB"/>
    <property type="match status" value="1"/>
</dbReference>
<dbReference type="InterPro" id="IPR008824">
    <property type="entry name" value="RuvB-like_N"/>
</dbReference>
<feature type="binding site" evidence="9">
    <location>
        <position position="319"/>
    </location>
    <ligand>
        <name>DNA</name>
        <dbReference type="ChEBI" id="CHEBI:16991"/>
    </ligand>
</feature>
<dbReference type="Gene3D" id="1.10.8.60">
    <property type="match status" value="1"/>
</dbReference>
<dbReference type="Pfam" id="PF05491">
    <property type="entry name" value="WHD_RuvB"/>
    <property type="match status" value="1"/>
</dbReference>
<dbReference type="NCBIfam" id="TIGR00635">
    <property type="entry name" value="ruvB"/>
    <property type="match status" value="1"/>
</dbReference>
<keyword evidence="7 9" id="KW-0233">DNA recombination</keyword>
<accession>A0A285UAA6</accession>
<dbReference type="NCBIfam" id="NF000868">
    <property type="entry name" value="PRK00080.1"/>
    <property type="match status" value="1"/>
</dbReference>
<evidence type="ECO:0000256" key="6">
    <source>
        <dbReference type="ARBA" id="ARBA00023125"/>
    </source>
</evidence>
<keyword evidence="2 9" id="KW-0547">Nucleotide-binding</keyword>
<feature type="binding site" evidence="9">
    <location>
        <position position="70"/>
    </location>
    <ligand>
        <name>ATP</name>
        <dbReference type="ChEBI" id="CHEBI:30616"/>
    </ligand>
</feature>
<evidence type="ECO:0000259" key="10">
    <source>
        <dbReference type="SMART" id="SM00382"/>
    </source>
</evidence>
<feature type="region of interest" description="Large ATPase domain (RuvB-L)" evidence="9">
    <location>
        <begin position="5"/>
        <end position="185"/>
    </location>
</feature>
<gene>
    <name evidence="9" type="primary">ruvB</name>
    <name evidence="11" type="ORF">SAMN05878391_0386</name>
</gene>
<comment type="similarity">
    <text evidence="9">Belongs to the RuvB family.</text>
</comment>
<organism evidence="11 12">
    <name type="scientific">Salinicoccus kekensis</name>
    <dbReference type="NCBI Taxonomy" id="714307"/>
    <lineage>
        <taxon>Bacteria</taxon>
        <taxon>Bacillati</taxon>
        <taxon>Bacillota</taxon>
        <taxon>Bacilli</taxon>
        <taxon>Bacillales</taxon>
        <taxon>Staphylococcaceae</taxon>
        <taxon>Salinicoccus</taxon>
    </lineage>
</organism>
<evidence type="ECO:0000313" key="12">
    <source>
        <dbReference type="Proteomes" id="UP000219412"/>
    </source>
</evidence>
<feature type="region of interest" description="Head domain (RuvB-H)" evidence="9">
    <location>
        <begin position="259"/>
        <end position="342"/>
    </location>
</feature>
<dbReference type="PANTHER" id="PTHR42848:SF1">
    <property type="entry name" value="HOLLIDAY JUNCTION BRANCH MIGRATION COMPLEX SUBUNIT RUVB"/>
    <property type="match status" value="1"/>
</dbReference>
<evidence type="ECO:0000256" key="9">
    <source>
        <dbReference type="HAMAP-Rule" id="MF_00016"/>
    </source>
</evidence>
<dbReference type="InterPro" id="IPR041445">
    <property type="entry name" value="AAA_lid_4"/>
</dbReference>